<reference evidence="1" key="1">
    <citation type="journal article" date="2018" name="Genome Biol.">
        <title>SKESA: strategic k-mer extension for scrupulous assemblies.</title>
        <authorList>
            <person name="Souvorov A."/>
            <person name="Agarwala R."/>
            <person name="Lipman D.J."/>
        </authorList>
    </citation>
    <scope>NUCLEOTIDE SEQUENCE</scope>
    <source>
        <strain evidence="1">3749-68</strain>
    </source>
</reference>
<protein>
    <submittedName>
        <fullName evidence="1">Uncharacterized protein</fullName>
    </submittedName>
</protein>
<dbReference type="EMBL" id="DAAMGE010000048">
    <property type="protein sequence ID" value="HAC6544321.1"/>
    <property type="molecule type" value="Genomic_DNA"/>
</dbReference>
<gene>
    <name evidence="1" type="ORF">G0B47_24375</name>
</gene>
<reference evidence="1" key="2">
    <citation type="submission" date="2018-07" db="EMBL/GenBank/DDBJ databases">
        <authorList>
            <consortium name="NCBI Pathogen Detection Project"/>
        </authorList>
    </citation>
    <scope>NUCLEOTIDE SEQUENCE</scope>
    <source>
        <strain evidence="1">3749-68</strain>
    </source>
</reference>
<comment type="caution">
    <text evidence="1">The sequence shown here is derived from an EMBL/GenBank/DDBJ whole genome shotgun (WGS) entry which is preliminary data.</text>
</comment>
<dbReference type="AlphaFoldDB" id="A0A701V256"/>
<name>A0A701V256_SALER</name>
<organism evidence="1">
    <name type="scientific">Salmonella enterica subsp. salamae serovar 48:d:z6</name>
    <dbReference type="NCBI Taxonomy" id="1151170"/>
    <lineage>
        <taxon>Bacteria</taxon>
        <taxon>Pseudomonadati</taxon>
        <taxon>Pseudomonadota</taxon>
        <taxon>Gammaproteobacteria</taxon>
        <taxon>Enterobacterales</taxon>
        <taxon>Enterobacteriaceae</taxon>
        <taxon>Salmonella</taxon>
    </lineage>
</organism>
<accession>A0A701V256</accession>
<evidence type="ECO:0000313" key="1">
    <source>
        <dbReference type="EMBL" id="HAC6544321.1"/>
    </source>
</evidence>
<sequence>MTGKYPMAQEDILKFLRPVSSVVGMFVPWVEGSGEESDITGNNKCISGHALNHGAINTEVILFSSLTGVLLKTTDNMDFRNSRPGIEEKLWAETDKVMYSLFRRVVKKFNRLLLIKFRGKGDKPAFRVLIQGHIR</sequence>
<proteinExistence type="predicted"/>